<evidence type="ECO:0008006" key="4">
    <source>
        <dbReference type="Google" id="ProtNLM"/>
    </source>
</evidence>
<dbReference type="RefSeq" id="WP_038410669.1">
    <property type="nucleotide sequence ID" value="NZ_CP009455.1"/>
</dbReference>
<evidence type="ECO:0000313" key="3">
    <source>
        <dbReference type="Proteomes" id="UP000029493"/>
    </source>
</evidence>
<dbReference type="STRING" id="157783.LK03_00870"/>
<dbReference type="AlphaFoldDB" id="A0A089WL57"/>
<sequence length="385" mass="42967">MSVDSPLYLQQFDDAAGQPGKLVSAMLQRDGEAGGLTLSREHIITLNRYANYVFTLPSELSDLNRWLGYTSIEEPHLTGESLLELFDLLRQHARSWRPLSDASKQLASQLGSSARSIASIGTDIIVECRAIKALGDKQSRWPQIVFDEPVALDGSERMAVRSLAEFFTVLLEDVRNYAERVIEVGRMSQQFRDTASLTLIPAVHDKRRAVQRQQSDGAVEGLRERLKELDDDISSLNKQYDEYVKAALSGLAAGPLGVAITGGIYGSKAESVRKERNRQQAQRHVVAQDLASRLALEGRMEDLATFIDELKSRLDDVVTASSHLHTAWTSVESYISASLDKLEHIQTNHQLAAFIVRFNQFLAQWEQIELQSQQLTRIFDDAAAA</sequence>
<name>A0A089WL57_9PSED</name>
<keyword evidence="1" id="KW-0175">Coiled coil</keyword>
<dbReference type="OrthoDB" id="6844944at2"/>
<dbReference type="Proteomes" id="UP000029493">
    <property type="component" value="Chromosome"/>
</dbReference>
<dbReference type="NCBIfam" id="NF033928">
    <property type="entry name" value="alph_xenorhab_A"/>
    <property type="match status" value="1"/>
</dbReference>
<evidence type="ECO:0000256" key="1">
    <source>
        <dbReference type="SAM" id="Coils"/>
    </source>
</evidence>
<accession>A0A089WL57</accession>
<dbReference type="SUPFAM" id="SSF58100">
    <property type="entry name" value="Bacterial hemolysins"/>
    <property type="match status" value="1"/>
</dbReference>
<feature type="coiled-coil region" evidence="1">
    <location>
        <begin position="212"/>
        <end position="246"/>
    </location>
</feature>
<keyword evidence="3" id="KW-1185">Reference proteome</keyword>
<dbReference type="CDD" id="cd22657">
    <property type="entry name" value="ClyA_XaxA-like"/>
    <property type="match status" value="1"/>
</dbReference>
<gene>
    <name evidence="2" type="ORF">LK03_00870</name>
</gene>
<organism evidence="2 3">
    <name type="scientific">Pseudomonas cremoricolorata</name>
    <dbReference type="NCBI Taxonomy" id="157783"/>
    <lineage>
        <taxon>Bacteria</taxon>
        <taxon>Pseudomonadati</taxon>
        <taxon>Pseudomonadota</taxon>
        <taxon>Gammaproteobacteria</taxon>
        <taxon>Pseudomonadales</taxon>
        <taxon>Pseudomonadaceae</taxon>
        <taxon>Pseudomonas</taxon>
    </lineage>
</organism>
<evidence type="ECO:0000313" key="2">
    <source>
        <dbReference type="EMBL" id="AIR87874.1"/>
    </source>
</evidence>
<proteinExistence type="predicted"/>
<dbReference type="EMBL" id="CP009455">
    <property type="protein sequence ID" value="AIR87874.1"/>
    <property type="molecule type" value="Genomic_DNA"/>
</dbReference>
<dbReference type="KEGG" id="psw:LK03_00870"/>
<reference evidence="2 3" key="1">
    <citation type="submission" date="2014-09" db="EMBL/GenBank/DDBJ databases">
        <authorList>
            <person name="Chan K.-G."/>
        </authorList>
    </citation>
    <scope>NUCLEOTIDE SEQUENCE [LARGE SCALE GENOMIC DNA]</scope>
    <source>
        <strain evidence="2 3">ND07</strain>
    </source>
</reference>
<protein>
    <recommendedName>
        <fullName evidence="4">Binary cytotoxin component</fullName>
    </recommendedName>
</protein>
<dbReference type="Gene3D" id="1.20.1170.10">
    <property type="match status" value="1"/>
</dbReference>
<dbReference type="eggNOG" id="ENOG502Z9TD">
    <property type="taxonomic scope" value="Bacteria"/>
</dbReference>